<keyword evidence="2" id="KW-1185">Reference proteome</keyword>
<proteinExistence type="predicted"/>
<dbReference type="KEGG" id="cpas:Clopa_2765"/>
<reference evidence="1 2" key="1">
    <citation type="submission" date="2012-01" db="EMBL/GenBank/DDBJ databases">
        <title>Complete sequence of chromosome of Clostridium pasteurianum BC1.</title>
        <authorList>
            <consortium name="US DOE Joint Genome Institute"/>
            <person name="Lucas S."/>
            <person name="Han J."/>
            <person name="Lapidus A."/>
            <person name="Cheng J.-F."/>
            <person name="Goodwin L."/>
            <person name="Pitluck S."/>
            <person name="Peters L."/>
            <person name="Mikhailova N."/>
            <person name="Teshima H."/>
            <person name="Detter J.C."/>
            <person name="Han C."/>
            <person name="Tapia R."/>
            <person name="Land M."/>
            <person name="Hauser L."/>
            <person name="Kyrpides N."/>
            <person name="Ivanova N."/>
            <person name="Pagani I."/>
            <person name="Dunn J."/>
            <person name="Taghavi S."/>
            <person name="Francis A."/>
            <person name="van der Lelie D."/>
            <person name="Woyke T."/>
        </authorList>
    </citation>
    <scope>NUCLEOTIDE SEQUENCE [LARGE SCALE GENOMIC DNA]</scope>
    <source>
        <strain evidence="1 2">BC1</strain>
    </source>
</reference>
<dbReference type="Proteomes" id="UP000013523">
    <property type="component" value="Chromosome"/>
</dbReference>
<dbReference type="AlphaFoldDB" id="R4KAS0"/>
<dbReference type="OrthoDB" id="9997034at2"/>
<dbReference type="STRING" id="86416.Clopa_2765"/>
<sequence>MDENNIERYCSVEKSIEESLKQIKEYKQGKRKLKTWREYRQEWQKLIDEIAEEE</sequence>
<accession>R4KAS0</accession>
<name>R4KAS0_CLOPA</name>
<gene>
    <name evidence="1" type="ORF">Clopa_2765</name>
</gene>
<dbReference type="PATRIC" id="fig|86416.3.peg.2752"/>
<dbReference type="HOGENOM" id="CLU_3042084_0_0_9"/>
<evidence type="ECO:0000313" key="1">
    <source>
        <dbReference type="EMBL" id="AGK97604.1"/>
    </source>
</evidence>
<evidence type="ECO:0000313" key="2">
    <source>
        <dbReference type="Proteomes" id="UP000013523"/>
    </source>
</evidence>
<dbReference type="RefSeq" id="WP_015615900.1">
    <property type="nucleotide sequence ID" value="NC_021182.1"/>
</dbReference>
<protein>
    <submittedName>
        <fullName evidence="1">Uncharacterized protein</fullName>
    </submittedName>
</protein>
<organism evidence="1 2">
    <name type="scientific">Clostridium pasteurianum BC1</name>
    <dbReference type="NCBI Taxonomy" id="86416"/>
    <lineage>
        <taxon>Bacteria</taxon>
        <taxon>Bacillati</taxon>
        <taxon>Bacillota</taxon>
        <taxon>Clostridia</taxon>
        <taxon>Eubacteriales</taxon>
        <taxon>Clostridiaceae</taxon>
        <taxon>Clostridium</taxon>
    </lineage>
</organism>
<dbReference type="EMBL" id="CP003261">
    <property type="protein sequence ID" value="AGK97604.1"/>
    <property type="molecule type" value="Genomic_DNA"/>
</dbReference>